<keyword evidence="4 13" id="KW-0732">Signal</keyword>
<feature type="repeat" description="FG-GAP" evidence="12">
    <location>
        <begin position="415"/>
        <end position="472"/>
    </location>
</feature>
<dbReference type="Pfam" id="PF20805">
    <property type="entry name" value="Integrin_A_Ig_2"/>
    <property type="match status" value="1"/>
</dbReference>
<feature type="repeat" description="FG-GAP" evidence="12">
    <location>
        <begin position="295"/>
        <end position="351"/>
    </location>
</feature>
<evidence type="ECO:0000256" key="7">
    <source>
        <dbReference type="ARBA" id="ARBA00022989"/>
    </source>
</evidence>
<comment type="similarity">
    <text evidence="2 13">Belongs to the integrin alpha chain family.</text>
</comment>
<dbReference type="SMART" id="SM00191">
    <property type="entry name" value="Int_alpha"/>
    <property type="match status" value="5"/>
</dbReference>
<dbReference type="Gene3D" id="2.60.40.1530">
    <property type="entry name" value="ntegrin, alpha v. Chain A, domain 4"/>
    <property type="match status" value="1"/>
</dbReference>
<keyword evidence="3 13" id="KW-0812">Transmembrane</keyword>
<evidence type="ECO:0000256" key="3">
    <source>
        <dbReference type="ARBA" id="ARBA00022692"/>
    </source>
</evidence>
<dbReference type="InterPro" id="IPR028994">
    <property type="entry name" value="Integrin_alpha_N"/>
</dbReference>
<evidence type="ECO:0000256" key="12">
    <source>
        <dbReference type="PROSITE-ProRule" id="PRU00803"/>
    </source>
</evidence>
<dbReference type="PROSITE" id="PS00242">
    <property type="entry name" value="INTEGRIN_ALPHA"/>
    <property type="match status" value="1"/>
</dbReference>
<dbReference type="Proteomes" id="UP000319801">
    <property type="component" value="Unassembled WGS sequence"/>
</dbReference>
<keyword evidence="5" id="KW-0677">Repeat</keyword>
<dbReference type="PANTHER" id="PTHR23220:SF9">
    <property type="entry name" value="INTEGRIN ALPHA-6"/>
    <property type="match status" value="1"/>
</dbReference>
<evidence type="ECO:0000259" key="17">
    <source>
        <dbReference type="Pfam" id="PF20806"/>
    </source>
</evidence>
<keyword evidence="8 13" id="KW-0401">Integrin</keyword>
<dbReference type="GO" id="GO:0033627">
    <property type="term" value="P:cell adhesion mediated by integrin"/>
    <property type="evidence" value="ECO:0007669"/>
    <property type="project" value="TreeGrafter"/>
</dbReference>
<evidence type="ECO:0000313" key="19">
    <source>
        <dbReference type="Proteomes" id="UP000319801"/>
    </source>
</evidence>
<evidence type="ECO:0000256" key="8">
    <source>
        <dbReference type="ARBA" id="ARBA00023037"/>
    </source>
</evidence>
<keyword evidence="7 13" id="KW-1133">Transmembrane helix</keyword>
<keyword evidence="19" id="KW-1185">Reference proteome</keyword>
<feature type="domain" description="Integrin alpha second immunoglobulin-like" evidence="16">
    <location>
        <begin position="651"/>
        <end position="803"/>
    </location>
</feature>
<evidence type="ECO:0000256" key="11">
    <source>
        <dbReference type="ARBA" id="ARBA00023180"/>
    </source>
</evidence>
<dbReference type="GO" id="GO:0008305">
    <property type="term" value="C:integrin complex"/>
    <property type="evidence" value="ECO:0007669"/>
    <property type="project" value="InterPro"/>
</dbReference>
<evidence type="ECO:0000256" key="2">
    <source>
        <dbReference type="ARBA" id="ARBA00008054"/>
    </source>
</evidence>
<proteinExistence type="inferred from homology"/>
<comment type="caution">
    <text evidence="18">The sequence shown here is derived from an EMBL/GenBank/DDBJ whole genome shotgun (WGS) entry which is preliminary data.</text>
</comment>
<organism evidence="18 19">
    <name type="scientific">Bagarius yarrelli</name>
    <name type="common">Goonch</name>
    <name type="synonym">Bagrus yarrelli</name>
    <dbReference type="NCBI Taxonomy" id="175774"/>
    <lineage>
        <taxon>Eukaryota</taxon>
        <taxon>Metazoa</taxon>
        <taxon>Chordata</taxon>
        <taxon>Craniata</taxon>
        <taxon>Vertebrata</taxon>
        <taxon>Euteleostomi</taxon>
        <taxon>Actinopterygii</taxon>
        <taxon>Neopterygii</taxon>
        <taxon>Teleostei</taxon>
        <taxon>Ostariophysi</taxon>
        <taxon>Siluriformes</taxon>
        <taxon>Sisoridae</taxon>
        <taxon>Sisorinae</taxon>
        <taxon>Bagarius</taxon>
    </lineage>
</organism>
<dbReference type="SUPFAM" id="SSF69318">
    <property type="entry name" value="Integrin alpha N-terminal domain"/>
    <property type="match status" value="1"/>
</dbReference>
<evidence type="ECO:0000259" key="15">
    <source>
        <dbReference type="Pfam" id="PF08441"/>
    </source>
</evidence>
<keyword evidence="10 13" id="KW-0675">Receptor</keyword>
<dbReference type="Pfam" id="PF08441">
    <property type="entry name" value="Integrin_A_Ig_1"/>
    <property type="match status" value="1"/>
</dbReference>
<dbReference type="OrthoDB" id="5317514at2759"/>
<comment type="subcellular location">
    <subcellularLocation>
        <location evidence="1 13">Membrane</location>
        <topology evidence="1 13">Single-pass type I membrane protein</topology>
    </subcellularLocation>
</comment>
<evidence type="ECO:0000256" key="9">
    <source>
        <dbReference type="ARBA" id="ARBA00023136"/>
    </source>
</evidence>
<dbReference type="PROSITE" id="PS51470">
    <property type="entry name" value="FG_GAP"/>
    <property type="match status" value="4"/>
</dbReference>
<keyword evidence="6 13" id="KW-0130">Cell adhesion</keyword>
<dbReference type="GO" id="GO:0007229">
    <property type="term" value="P:integrin-mediated signaling pathway"/>
    <property type="evidence" value="ECO:0007669"/>
    <property type="project" value="UniProtKB-KW"/>
</dbReference>
<sequence>MARYRTVTLSLLCLLECGLISAFNLDTENVIRKTGERNSLFGFSLALHRQLIPTDKRMLLVGAPKAKKLSNQKSQITGGLYNCDISSTSSACQRVEFDNDEDLTKESKDNQWMGVTVQSQGPGGKIVTCAHRYQIRHFTNLPQESRDITGRCYVLSQQLKIDESTNDEGGDWNFCEGRTRGHERFGSCQQGLSVTFTKDYHYLVFGAPGAFNWKGGERRERKRIEGVVRLEQKNNTMLELGLYDDGPFEIKYTTPEGLDEVAVPDNSYLGILFMTSASNSDPDQFVYRSHPPRADATKESHLSTNSYLGFSLDTGKMLTKKGQLTVVAGAPRANHSGAVVLLKKESDTGTHMVTEYIIEGEGLASSFGYELAVVDLNADGWQDLVIGAPQFFVKDGDIGGAVYVYINQNGDWNKATWTRIDGAKDSMFGLAIENLGDLNLDRFNDVAVGAPYDDEGAGRVYIYHGSSSGLKKEPAQVLKGKDLQIMMFGYSLAGNMDLDKNQYPDLAIGSLSDTVVVYSLQVNICFKFTANTQNYSPSLRIKYSIQVETIRKKHGLPSRVVFIPQTPTDTDYESTGHTELRKPNEQNCIQKMLKLQDNLKDKLKAVPIEVNVEIVKQPGRKKRQTGLAELSPVLSASKPTLTEVNFVKENCGDDLKCQSNLQLQYKFFSREPNQDIFDPLPVHNGVPVISLSHQKEIALEVTVTNKDGDDAYESVLNAFLPDSLSYSAVRTKTPDKLIFCQANMNASKVECELGNPFKKNSEVIFYIILSTSGISLDTTEVEVTLELKTTSEQAPITITKKVNVVIELLLTLSGVARPSQLEFTGTVLGESAMKTENDIGSPIDFEFRVINLGKPLKTFGLAFLNVEWPKNTATKKWLLYLTKITTTGTDNIACKPNEVNTLKLSPSLSRRKREVKDGSETTENKGVLSSLFADKRKSTILTCEDGASCVTLKCPLQGLDSNAIIALRARLWNGTFIEDYSDMNYVDIIVKASLSLENASKNVLLKNKDTQVRVTVFPVRKAAQYGGLPWWIILVAILLGLLLLGLLVFLLWKCGFFKRSKYNDSVPSYSAVRIKKEERTHPPGKEQPASVEKKQWMTSWNKNESYS</sequence>
<feature type="domain" description="Integrin alpha first immunoglubulin-like" evidence="15">
    <location>
        <begin position="519"/>
        <end position="645"/>
    </location>
</feature>
<dbReference type="GO" id="GO:0050900">
    <property type="term" value="P:leukocyte migration"/>
    <property type="evidence" value="ECO:0007669"/>
    <property type="project" value="TreeGrafter"/>
</dbReference>
<dbReference type="InterPro" id="IPR013649">
    <property type="entry name" value="Integrin_alpha_Ig-like_1"/>
</dbReference>
<evidence type="ECO:0000256" key="5">
    <source>
        <dbReference type="ARBA" id="ARBA00022737"/>
    </source>
</evidence>
<protein>
    <submittedName>
        <fullName evidence="18">Integrin alpha-6</fullName>
    </submittedName>
</protein>
<dbReference type="PANTHER" id="PTHR23220">
    <property type="entry name" value="INTEGRIN ALPHA"/>
    <property type="match status" value="1"/>
</dbReference>
<dbReference type="Pfam" id="PF20806">
    <property type="entry name" value="Integrin_A_Ig_3"/>
    <property type="match status" value="1"/>
</dbReference>
<accession>A0A556TKU8</accession>
<dbReference type="InterPro" id="IPR013517">
    <property type="entry name" value="FG-GAP"/>
</dbReference>
<dbReference type="AlphaFoldDB" id="A0A556TKU8"/>
<dbReference type="Gene3D" id="2.130.10.130">
    <property type="entry name" value="Integrin alpha, N-terminal"/>
    <property type="match status" value="1"/>
</dbReference>
<name>A0A556TKU8_BAGYA</name>
<evidence type="ECO:0000313" key="18">
    <source>
        <dbReference type="EMBL" id="TSK17965.1"/>
    </source>
</evidence>
<evidence type="ECO:0000256" key="6">
    <source>
        <dbReference type="ARBA" id="ARBA00022889"/>
    </source>
</evidence>
<dbReference type="GO" id="GO:0098609">
    <property type="term" value="P:cell-cell adhesion"/>
    <property type="evidence" value="ECO:0007669"/>
    <property type="project" value="TreeGrafter"/>
</dbReference>
<dbReference type="Gene3D" id="2.60.40.1510">
    <property type="entry name" value="ntegrin, alpha v. Chain A, domain 3"/>
    <property type="match status" value="1"/>
</dbReference>
<evidence type="ECO:0000256" key="14">
    <source>
        <dbReference type="SAM" id="MobiDB-lite"/>
    </source>
</evidence>
<feature type="repeat" description="FG-GAP" evidence="12">
    <location>
        <begin position="353"/>
        <end position="414"/>
    </location>
</feature>
<dbReference type="GO" id="GO:0007160">
    <property type="term" value="P:cell-matrix adhesion"/>
    <property type="evidence" value="ECO:0007669"/>
    <property type="project" value="TreeGrafter"/>
</dbReference>
<evidence type="ECO:0000259" key="16">
    <source>
        <dbReference type="Pfam" id="PF20805"/>
    </source>
</evidence>
<feature type="signal peptide" evidence="13">
    <location>
        <begin position="1"/>
        <end position="22"/>
    </location>
</feature>
<keyword evidence="9 13" id="KW-0472">Membrane</keyword>
<dbReference type="GO" id="GO:0009897">
    <property type="term" value="C:external side of plasma membrane"/>
    <property type="evidence" value="ECO:0007669"/>
    <property type="project" value="TreeGrafter"/>
</dbReference>
<feature type="compositionally biased region" description="Polar residues" evidence="14">
    <location>
        <begin position="1096"/>
        <end position="1107"/>
    </location>
</feature>
<keyword evidence="11" id="KW-0325">Glycoprotein</keyword>
<dbReference type="SUPFAM" id="SSF69179">
    <property type="entry name" value="Integrin domains"/>
    <property type="match status" value="3"/>
</dbReference>
<dbReference type="Gene3D" id="2.60.40.1460">
    <property type="entry name" value="Integrin domains. Chain A, domain 2"/>
    <property type="match status" value="1"/>
</dbReference>
<feature type="transmembrane region" description="Helical" evidence="13">
    <location>
        <begin position="1028"/>
        <end position="1052"/>
    </location>
</feature>
<gene>
    <name evidence="18" type="ORF">Baya_1345</name>
</gene>
<evidence type="ECO:0000256" key="10">
    <source>
        <dbReference type="ARBA" id="ARBA00023170"/>
    </source>
</evidence>
<dbReference type="InterPro" id="IPR032695">
    <property type="entry name" value="Integrin_dom_sf"/>
</dbReference>
<dbReference type="GO" id="GO:0005178">
    <property type="term" value="F:integrin binding"/>
    <property type="evidence" value="ECO:0007669"/>
    <property type="project" value="TreeGrafter"/>
</dbReference>
<dbReference type="InterPro" id="IPR018184">
    <property type="entry name" value="Integrin_alpha_C_CS"/>
</dbReference>
<dbReference type="InterPro" id="IPR000413">
    <property type="entry name" value="Integrin_alpha"/>
</dbReference>
<dbReference type="InterPro" id="IPR013519">
    <property type="entry name" value="Int_alpha_beta-p"/>
</dbReference>
<dbReference type="InterPro" id="IPR048286">
    <property type="entry name" value="Integrin_alpha_Ig-like_3"/>
</dbReference>
<feature type="region of interest" description="Disordered" evidence="14">
    <location>
        <begin position="1077"/>
        <end position="1107"/>
    </location>
</feature>
<evidence type="ECO:0000256" key="1">
    <source>
        <dbReference type="ARBA" id="ARBA00004479"/>
    </source>
</evidence>
<dbReference type="PRINTS" id="PR01185">
    <property type="entry name" value="INTEGRINA"/>
</dbReference>
<dbReference type="EMBL" id="VCAZ01000004">
    <property type="protein sequence ID" value="TSK17965.1"/>
    <property type="molecule type" value="Genomic_DNA"/>
</dbReference>
<feature type="chain" id="PRO_5022265062" evidence="13">
    <location>
        <begin position="23"/>
        <end position="1107"/>
    </location>
</feature>
<dbReference type="InterPro" id="IPR048285">
    <property type="entry name" value="Integrin_alpha_Ig-like_2"/>
</dbReference>
<dbReference type="Pfam" id="PF01839">
    <property type="entry name" value="FG-GAP"/>
    <property type="match status" value="2"/>
</dbReference>
<feature type="repeat" description="FG-GAP" evidence="12">
    <location>
        <begin position="476"/>
        <end position="537"/>
    </location>
</feature>
<evidence type="ECO:0000256" key="13">
    <source>
        <dbReference type="RuleBase" id="RU003762"/>
    </source>
</evidence>
<evidence type="ECO:0000256" key="4">
    <source>
        <dbReference type="ARBA" id="ARBA00022729"/>
    </source>
</evidence>
<reference evidence="18 19" key="1">
    <citation type="journal article" date="2019" name="Genome Biol. Evol.">
        <title>Whole-Genome Sequencing of the Giant Devil Catfish, Bagarius yarrelli.</title>
        <authorList>
            <person name="Jiang W."/>
            <person name="Lv Y."/>
            <person name="Cheng L."/>
            <person name="Yang K."/>
            <person name="Chao B."/>
            <person name="Wang X."/>
            <person name="Li Y."/>
            <person name="Pan X."/>
            <person name="You X."/>
            <person name="Zhang Y."/>
            <person name="Yang J."/>
            <person name="Li J."/>
            <person name="Zhang X."/>
            <person name="Liu S."/>
            <person name="Sun C."/>
            <person name="Yang J."/>
            <person name="Shi Q."/>
        </authorList>
    </citation>
    <scope>NUCLEOTIDE SEQUENCE [LARGE SCALE GENOMIC DNA]</scope>
    <source>
        <strain evidence="18">JWS20170419001</strain>
        <tissue evidence="18">Muscle</tissue>
    </source>
</reference>
<feature type="domain" description="Integrin alpha third immunoglobulin-like" evidence="17">
    <location>
        <begin position="810"/>
        <end position="1018"/>
    </location>
</feature>
<dbReference type="Gene3D" id="1.20.5.930">
    <property type="entry name" value="Bicelle-embedded integrin alpha(iib) transmembrane segment"/>
    <property type="match status" value="1"/>
</dbReference>